<name>A0AAD3SRE1_NEPGR</name>
<keyword evidence="4" id="KW-1185">Reference proteome</keyword>
<dbReference type="PANTHER" id="PTHR31807:SF37">
    <property type="entry name" value="HAUS AUGMIN-LIKE COMPLEX SUBUNIT 8"/>
    <property type="match status" value="1"/>
</dbReference>
<dbReference type="GO" id="GO:0051225">
    <property type="term" value="P:spindle assembly"/>
    <property type="evidence" value="ECO:0007669"/>
    <property type="project" value="TreeGrafter"/>
</dbReference>
<feature type="compositionally biased region" description="Polar residues" evidence="2">
    <location>
        <begin position="193"/>
        <end position="203"/>
    </location>
</feature>
<sequence length="605" mass="66218">MDACEAEEGFPYNTAVDTRRPALVPSEKNNNGIAVRSSRRREVSSRYMSPSPAATSASRRSKSPNLPRTLISSSQLAPKRAISAERRRPSTQQSPIRPSTPVQDVSAELQMSSRKIAGSRLSESVWPSTMRSLSVSFQSDTISIPVSKKEKPVSHAISDRTLKPAASNVSQKQAETPAASRKTTPERKRSPLNGKNSSDQLENSRPVDGLNARLMEQHRWPTIASGKVSSNLLTSSMDLTDRPSKSSTGNFSPKILSSQGIRRPSEKSTSDAAGQPLTDEIGRMELGMKSVNVRLLKVSGARTISSSSSSERILLTSPAVRPRSLPGSQLPLPPNRTSVSRGMTSPSWTRPSTPVPSRGTSPSLIRPSSHTRQSNSTTSVLSFIADIKKGKRGANHLEDAHQLRLFYNRDLQWRFANALADAALFSQKATLEKTLYCVWQTTLSLWDSVITKRIDLQQLQLELKLNLVLNEQLAYLENWPLLERDHSTSLTGVIEDLESSTLRLPVTGDAKADIEALKAAISSAVDVMQAMGSSICSVLAKVEGMNCLVTELAEQAAHERAMLDECEALLASMAAMQAQEYSLRTQLIQLQQDLRNKGQQSLWAI</sequence>
<evidence type="ECO:0000313" key="4">
    <source>
        <dbReference type="Proteomes" id="UP001279734"/>
    </source>
</evidence>
<feature type="compositionally biased region" description="Basic and acidic residues" evidence="2">
    <location>
        <begin position="147"/>
        <end position="162"/>
    </location>
</feature>
<proteinExistence type="inferred from homology"/>
<protein>
    <recommendedName>
        <fullName evidence="5">AUGMIN subunit 8</fullName>
    </recommendedName>
</protein>
<feature type="compositionally biased region" description="Polar residues" evidence="2">
    <location>
        <begin position="245"/>
        <end position="260"/>
    </location>
</feature>
<dbReference type="GO" id="GO:0005880">
    <property type="term" value="C:nuclear microtubule"/>
    <property type="evidence" value="ECO:0007669"/>
    <property type="project" value="TreeGrafter"/>
</dbReference>
<dbReference type="InterPro" id="IPR007573">
    <property type="entry name" value="QWRF"/>
</dbReference>
<feature type="compositionally biased region" description="Polar residues" evidence="2">
    <location>
        <begin position="335"/>
        <end position="352"/>
    </location>
</feature>
<feature type="compositionally biased region" description="Polar residues" evidence="2">
    <location>
        <begin position="90"/>
        <end position="109"/>
    </location>
</feature>
<dbReference type="EMBL" id="BSYO01000016">
    <property type="protein sequence ID" value="GMH16610.1"/>
    <property type="molecule type" value="Genomic_DNA"/>
</dbReference>
<reference evidence="3" key="1">
    <citation type="submission" date="2023-05" db="EMBL/GenBank/DDBJ databases">
        <title>Nepenthes gracilis genome sequencing.</title>
        <authorList>
            <person name="Fukushima K."/>
        </authorList>
    </citation>
    <scope>NUCLEOTIDE SEQUENCE</scope>
    <source>
        <strain evidence="3">SING2019-196</strain>
    </source>
</reference>
<feature type="region of interest" description="Disordered" evidence="2">
    <location>
        <begin position="307"/>
        <end position="376"/>
    </location>
</feature>
<feature type="region of interest" description="Disordered" evidence="2">
    <location>
        <begin position="236"/>
        <end position="281"/>
    </location>
</feature>
<dbReference type="Pfam" id="PF04484">
    <property type="entry name" value="QWRF"/>
    <property type="match status" value="1"/>
</dbReference>
<feature type="compositionally biased region" description="Low complexity" evidence="2">
    <location>
        <begin position="45"/>
        <end position="58"/>
    </location>
</feature>
<evidence type="ECO:0000256" key="2">
    <source>
        <dbReference type="SAM" id="MobiDB-lite"/>
    </source>
</evidence>
<feature type="region of interest" description="Disordered" evidence="2">
    <location>
        <begin position="1"/>
        <end position="109"/>
    </location>
</feature>
<evidence type="ECO:0000313" key="3">
    <source>
        <dbReference type="EMBL" id="GMH16610.1"/>
    </source>
</evidence>
<feature type="compositionally biased region" description="Polar residues" evidence="2">
    <location>
        <begin position="358"/>
        <end position="376"/>
    </location>
</feature>
<accession>A0AAD3SRE1</accession>
<dbReference type="AlphaFoldDB" id="A0AAD3SRE1"/>
<dbReference type="PANTHER" id="PTHR31807">
    <property type="entry name" value="AUGMIN FAMILY MEMBER"/>
    <property type="match status" value="1"/>
</dbReference>
<dbReference type="GO" id="GO:0005737">
    <property type="term" value="C:cytoplasm"/>
    <property type="evidence" value="ECO:0007669"/>
    <property type="project" value="TreeGrafter"/>
</dbReference>
<comment type="similarity">
    <text evidence="1">Belongs to the QWRF family.</text>
</comment>
<comment type="caution">
    <text evidence="3">The sequence shown here is derived from an EMBL/GenBank/DDBJ whole genome shotgun (WGS) entry which is preliminary data.</text>
</comment>
<dbReference type="GO" id="GO:0008017">
    <property type="term" value="F:microtubule binding"/>
    <property type="evidence" value="ECO:0007669"/>
    <property type="project" value="TreeGrafter"/>
</dbReference>
<gene>
    <name evidence="3" type="ORF">Nepgr_018451</name>
</gene>
<feature type="region of interest" description="Disordered" evidence="2">
    <location>
        <begin position="146"/>
        <end position="205"/>
    </location>
</feature>
<evidence type="ECO:0000256" key="1">
    <source>
        <dbReference type="ARBA" id="ARBA00010016"/>
    </source>
</evidence>
<organism evidence="3 4">
    <name type="scientific">Nepenthes gracilis</name>
    <name type="common">Slender pitcher plant</name>
    <dbReference type="NCBI Taxonomy" id="150966"/>
    <lineage>
        <taxon>Eukaryota</taxon>
        <taxon>Viridiplantae</taxon>
        <taxon>Streptophyta</taxon>
        <taxon>Embryophyta</taxon>
        <taxon>Tracheophyta</taxon>
        <taxon>Spermatophyta</taxon>
        <taxon>Magnoliopsida</taxon>
        <taxon>eudicotyledons</taxon>
        <taxon>Gunneridae</taxon>
        <taxon>Pentapetalae</taxon>
        <taxon>Caryophyllales</taxon>
        <taxon>Nepenthaceae</taxon>
        <taxon>Nepenthes</taxon>
    </lineage>
</organism>
<evidence type="ECO:0008006" key="5">
    <source>
        <dbReference type="Google" id="ProtNLM"/>
    </source>
</evidence>
<dbReference type="Proteomes" id="UP001279734">
    <property type="component" value="Unassembled WGS sequence"/>
</dbReference>